<dbReference type="InterPro" id="IPR006171">
    <property type="entry name" value="TOPRIM_dom"/>
</dbReference>
<dbReference type="Gene3D" id="2.70.20.10">
    <property type="entry name" value="Topoisomerase I, domain 3"/>
    <property type="match status" value="1"/>
</dbReference>
<evidence type="ECO:0000259" key="12">
    <source>
        <dbReference type="PROSITE" id="PS52039"/>
    </source>
</evidence>
<dbReference type="AlphaFoldDB" id="A0AAW6SQT4"/>
<accession>A0AAW6SQT4</accession>
<evidence type="ECO:0000256" key="4">
    <source>
        <dbReference type="ARBA" id="ARBA00022723"/>
    </source>
</evidence>
<dbReference type="CDD" id="cd00186">
    <property type="entry name" value="TOP1Ac"/>
    <property type="match status" value="1"/>
</dbReference>
<dbReference type="Proteomes" id="UP001159179">
    <property type="component" value="Unassembled WGS sequence"/>
</dbReference>
<comment type="catalytic activity">
    <reaction evidence="1">
        <text>ATP-independent breakage of single-stranded DNA, followed by passage and rejoining.</text>
        <dbReference type="EC" id="5.6.2.1"/>
    </reaction>
</comment>
<protein>
    <recommendedName>
        <fullName evidence="3">DNA topoisomerase</fullName>
        <ecNumber evidence="3">5.6.2.1</ecNumber>
    </recommendedName>
    <alternativeName>
        <fullName evidence="11">Omega-protein</fullName>
    </alternativeName>
    <alternativeName>
        <fullName evidence="10">Relaxing enzyme</fullName>
    </alternativeName>
    <alternativeName>
        <fullName evidence="8">Swivelase</fullName>
    </alternativeName>
    <alternativeName>
        <fullName evidence="9">Untwisting enzyme</fullName>
    </alternativeName>
</protein>
<dbReference type="InterPro" id="IPR000380">
    <property type="entry name" value="Topo_IA"/>
</dbReference>
<evidence type="ECO:0000256" key="9">
    <source>
        <dbReference type="ARBA" id="ARBA00031985"/>
    </source>
</evidence>
<evidence type="ECO:0000256" key="5">
    <source>
        <dbReference type="ARBA" id="ARBA00023029"/>
    </source>
</evidence>
<organism evidence="13 14">
    <name type="scientific">Heyndrickxia oleronia</name>
    <dbReference type="NCBI Taxonomy" id="38875"/>
    <lineage>
        <taxon>Bacteria</taxon>
        <taxon>Bacillati</taxon>
        <taxon>Bacillota</taxon>
        <taxon>Bacilli</taxon>
        <taxon>Bacillales</taxon>
        <taxon>Bacillaceae</taxon>
        <taxon>Heyndrickxia</taxon>
    </lineage>
</organism>
<dbReference type="GO" id="GO:0046872">
    <property type="term" value="F:metal ion binding"/>
    <property type="evidence" value="ECO:0007669"/>
    <property type="project" value="UniProtKB-KW"/>
</dbReference>
<dbReference type="InterPro" id="IPR023405">
    <property type="entry name" value="Topo_IA_core_domain"/>
</dbReference>
<dbReference type="RefSeq" id="WP_280615512.1">
    <property type="nucleotide sequence ID" value="NZ_JAROYP010000001.1"/>
</dbReference>
<evidence type="ECO:0000313" key="14">
    <source>
        <dbReference type="Proteomes" id="UP001159179"/>
    </source>
</evidence>
<dbReference type="EMBL" id="JAROYP010000001">
    <property type="protein sequence ID" value="MDH5159638.1"/>
    <property type="molecule type" value="Genomic_DNA"/>
</dbReference>
<comment type="caution">
    <text evidence="13">The sequence shown here is derived from an EMBL/GenBank/DDBJ whole genome shotgun (WGS) entry which is preliminary data.</text>
</comment>
<dbReference type="InterPro" id="IPR013825">
    <property type="entry name" value="Topo_IA_cen_sub2"/>
</dbReference>
<dbReference type="GO" id="GO:0043597">
    <property type="term" value="C:cytoplasmic replication fork"/>
    <property type="evidence" value="ECO:0007669"/>
    <property type="project" value="TreeGrafter"/>
</dbReference>
<evidence type="ECO:0000256" key="11">
    <source>
        <dbReference type="ARBA" id="ARBA00032877"/>
    </source>
</evidence>
<dbReference type="PANTHER" id="PTHR11390">
    <property type="entry name" value="PROKARYOTIC DNA TOPOISOMERASE"/>
    <property type="match status" value="1"/>
</dbReference>
<evidence type="ECO:0000256" key="7">
    <source>
        <dbReference type="ARBA" id="ARBA00023235"/>
    </source>
</evidence>
<dbReference type="InterPro" id="IPR013826">
    <property type="entry name" value="Topo_IA_cen_sub3"/>
</dbReference>
<dbReference type="InterPro" id="IPR003601">
    <property type="entry name" value="Topo_IA_2"/>
</dbReference>
<dbReference type="EC" id="5.6.2.1" evidence="3"/>
<evidence type="ECO:0000256" key="2">
    <source>
        <dbReference type="ARBA" id="ARBA00009446"/>
    </source>
</evidence>
<reference evidence="13" key="1">
    <citation type="submission" date="2023-03" db="EMBL/GenBank/DDBJ databases">
        <title>Bacterial isolates from washroom surfaces on a university campus.</title>
        <authorList>
            <person name="Holman D.B."/>
            <person name="Gzyl K.E."/>
            <person name="Taheri A.E."/>
        </authorList>
    </citation>
    <scope>NUCLEOTIDE SEQUENCE</scope>
    <source>
        <strain evidence="13">RD03</strain>
    </source>
</reference>
<dbReference type="InterPro" id="IPR005738">
    <property type="entry name" value="TopoIII"/>
</dbReference>
<dbReference type="PRINTS" id="PR00417">
    <property type="entry name" value="PRTPISMRASEI"/>
</dbReference>
<keyword evidence="6" id="KW-0238">DNA-binding</keyword>
<keyword evidence="4" id="KW-0479">Metal-binding</keyword>
<keyword evidence="5" id="KW-0799">Topoisomerase</keyword>
<dbReference type="GO" id="GO:0003917">
    <property type="term" value="F:DNA topoisomerase type I (single strand cut, ATP-independent) activity"/>
    <property type="evidence" value="ECO:0007669"/>
    <property type="project" value="UniProtKB-EC"/>
</dbReference>
<dbReference type="NCBIfam" id="NF005829">
    <property type="entry name" value="PRK07726.1"/>
    <property type="match status" value="1"/>
</dbReference>
<comment type="similarity">
    <text evidence="2">Belongs to the type IA topoisomerase family.</text>
</comment>
<dbReference type="InterPro" id="IPR034144">
    <property type="entry name" value="TOPRIM_TopoIII"/>
</dbReference>
<proteinExistence type="inferred from homology"/>
<gene>
    <name evidence="13" type="ORF">P5X88_01745</name>
</gene>
<evidence type="ECO:0000256" key="6">
    <source>
        <dbReference type="ARBA" id="ARBA00023125"/>
    </source>
</evidence>
<name>A0AAW6SQT4_9BACI</name>
<dbReference type="SMART" id="SM00436">
    <property type="entry name" value="TOP1Bc"/>
    <property type="match status" value="1"/>
</dbReference>
<dbReference type="InterPro" id="IPR003602">
    <property type="entry name" value="Topo_IA_DNA-bd_dom"/>
</dbReference>
<dbReference type="Gene3D" id="3.40.50.140">
    <property type="match status" value="1"/>
</dbReference>
<dbReference type="SMART" id="SM00493">
    <property type="entry name" value="TOPRIM"/>
    <property type="match status" value="1"/>
</dbReference>
<keyword evidence="7" id="KW-0413">Isomerase</keyword>
<dbReference type="GO" id="GO:0006281">
    <property type="term" value="P:DNA repair"/>
    <property type="evidence" value="ECO:0007669"/>
    <property type="project" value="TreeGrafter"/>
</dbReference>
<dbReference type="GO" id="GO:0003677">
    <property type="term" value="F:DNA binding"/>
    <property type="evidence" value="ECO:0007669"/>
    <property type="project" value="UniProtKB-KW"/>
</dbReference>
<dbReference type="NCBIfam" id="TIGR01056">
    <property type="entry name" value="topB"/>
    <property type="match status" value="1"/>
</dbReference>
<evidence type="ECO:0000256" key="10">
    <source>
        <dbReference type="ARBA" id="ARBA00032235"/>
    </source>
</evidence>
<evidence type="ECO:0000256" key="1">
    <source>
        <dbReference type="ARBA" id="ARBA00000213"/>
    </source>
</evidence>
<dbReference type="GO" id="GO:0006310">
    <property type="term" value="P:DNA recombination"/>
    <property type="evidence" value="ECO:0007669"/>
    <property type="project" value="TreeGrafter"/>
</dbReference>
<dbReference type="Gene3D" id="1.10.290.10">
    <property type="entry name" value="Topoisomerase I, domain 4"/>
    <property type="match status" value="1"/>
</dbReference>
<evidence type="ECO:0000256" key="3">
    <source>
        <dbReference type="ARBA" id="ARBA00012891"/>
    </source>
</evidence>
<dbReference type="Pfam" id="PF01751">
    <property type="entry name" value="Toprim"/>
    <property type="match status" value="1"/>
</dbReference>
<dbReference type="Pfam" id="PF13342">
    <property type="entry name" value="Toprim_Crpt"/>
    <property type="match status" value="1"/>
</dbReference>
<sequence length="735" mass="84854">MSFPLIIAEKPDQGAKLAAPFPHKKKKGYIEISSNQTFPQGAYLTWAVGHLCELIPPEEYDPKWKKWSLDTLPILPESFHYKVKRDKWNQFKIIKDLLNQPLVDEVIMAGDAEREGEAIIRIILKQAKNRKPMKRLWISSLTEKAVIHGFQNLLNEDETRSIYFEAMSRACADWLIGMNASRVYTLLLQQKGINDVFSTGRVQTPTLALIVEREKEIEQFKSEPFWEVKATFQMDQKKYEGIWHLDQETRISTQEKADAIAHFCKGKKARVMDIQKERKEFHPPYLYNLSALQAMANKLFKFPPKKTLDIAQKLYVRGIISYPRSDSSFVTKEEAEMFPEILKQIGEMNAYKDYFPLPYQSIIDNKRYVNPKKVTDHYAIIPTEQVVDPSRLEKDEQKIYDLIIKRLIAAHYEKSIFDYTTIHTIVEERATFLSKGKRMIQEGWRKVLHQTDDKKDEDQLLPDLLKDETGIVKQSKVKEGKTQPPKRYTEGQLITLMKTAGKFTSDAELQNILKKTEGLGTEATRAGIITVLKDRKYIEVTKNLVYATKKGILLIDSIGKSILASPEMTAKWEKRLQEIGEGQASPAIFMEQAKKLSMKLIDDAKNAEGQWTFSEGLLEELSHFTSKKQGRKHVKAKLGACKKCDGSIVEKGNFYGCTNYQKTKCDFTISKKILGKTISQKNISKLLKEGKTELIKGFKKEERNFDAYLEWDQEKHKIQFLFPTKSTDKFDKNEK</sequence>
<dbReference type="Pfam" id="PF01131">
    <property type="entry name" value="Topoisom_bac"/>
    <property type="match status" value="1"/>
</dbReference>
<dbReference type="InterPro" id="IPR013497">
    <property type="entry name" value="Topo_IA_cen"/>
</dbReference>
<evidence type="ECO:0000313" key="13">
    <source>
        <dbReference type="EMBL" id="MDH5159638.1"/>
    </source>
</evidence>
<dbReference type="InterPro" id="IPR013824">
    <property type="entry name" value="Topo_IA_cen_sub1"/>
</dbReference>
<dbReference type="SMART" id="SM00437">
    <property type="entry name" value="TOP1Ac"/>
    <property type="match status" value="1"/>
</dbReference>
<dbReference type="GO" id="GO:0006265">
    <property type="term" value="P:DNA topological change"/>
    <property type="evidence" value="ECO:0007669"/>
    <property type="project" value="InterPro"/>
</dbReference>
<dbReference type="PROSITE" id="PS52039">
    <property type="entry name" value="TOPO_IA_2"/>
    <property type="match status" value="1"/>
</dbReference>
<dbReference type="InterPro" id="IPR025589">
    <property type="entry name" value="Toprim_C_rpt"/>
</dbReference>
<dbReference type="PANTHER" id="PTHR11390:SF21">
    <property type="entry name" value="DNA TOPOISOMERASE 3-ALPHA"/>
    <property type="match status" value="1"/>
</dbReference>
<feature type="domain" description="Topo IA-type catalytic" evidence="12">
    <location>
        <begin position="159"/>
        <end position="601"/>
    </location>
</feature>
<dbReference type="SUPFAM" id="SSF56712">
    <property type="entry name" value="Prokaryotic type I DNA topoisomerase"/>
    <property type="match status" value="1"/>
</dbReference>
<dbReference type="Gene3D" id="1.10.460.10">
    <property type="entry name" value="Topoisomerase I, domain 2"/>
    <property type="match status" value="1"/>
</dbReference>
<evidence type="ECO:0000256" key="8">
    <source>
        <dbReference type="ARBA" id="ARBA00030003"/>
    </source>
</evidence>
<dbReference type="CDD" id="cd03362">
    <property type="entry name" value="TOPRIM_TopoIA_TopoIII"/>
    <property type="match status" value="1"/>
</dbReference>